<evidence type="ECO:0000256" key="1">
    <source>
        <dbReference type="SAM" id="MobiDB-lite"/>
    </source>
</evidence>
<name>A0A1Y1HXK2_KLENI</name>
<feature type="non-terminal residue" evidence="2">
    <location>
        <position position="1"/>
    </location>
</feature>
<keyword evidence="3" id="KW-1185">Reference proteome</keyword>
<dbReference type="OMA" id="RNHPDPR"/>
<sequence length="308" mass="31600">NPVPPTRNHPDPRPEPPRPRPRNHPDPRPGTTPTPTGTTPTPTGITPTIKPVTANVGNVNCAASNVTIGPQRVGASVQQRRARVTPYAFTITNNCASPGTLTRVTLAVFPVGPPIYTLPYSIFGCFLVNGECQLFQNVYSQQLSATACSSITLFPDYTYTPPGPVNCTLGPDQIPGGLAPGQSLDINFSSFINVNINRTIFNFQVASATFAPIGAAVAVPQLTTPPPATAGPATAVPATTVTAKTAPGKAAPGKAAPAKTVPVKPAPAKTVPVKPAPAKTVPVKPAPAKTVPVKPAPAKTVPAKPAPA</sequence>
<dbReference type="Proteomes" id="UP000054558">
    <property type="component" value="Unassembled WGS sequence"/>
</dbReference>
<feature type="region of interest" description="Disordered" evidence="1">
    <location>
        <begin position="1"/>
        <end position="47"/>
    </location>
</feature>
<organism evidence="2 3">
    <name type="scientific">Klebsormidium nitens</name>
    <name type="common">Green alga</name>
    <name type="synonym">Ulothrix nitens</name>
    <dbReference type="NCBI Taxonomy" id="105231"/>
    <lineage>
        <taxon>Eukaryota</taxon>
        <taxon>Viridiplantae</taxon>
        <taxon>Streptophyta</taxon>
        <taxon>Klebsormidiophyceae</taxon>
        <taxon>Klebsormidiales</taxon>
        <taxon>Klebsormidiaceae</taxon>
        <taxon>Klebsormidium</taxon>
    </lineage>
</organism>
<protein>
    <submittedName>
        <fullName evidence="2">Uncharacterized protein</fullName>
    </submittedName>
</protein>
<proteinExistence type="predicted"/>
<accession>A0A1Y1HXK2</accession>
<feature type="compositionally biased region" description="Low complexity" evidence="1">
    <location>
        <begin position="29"/>
        <end position="47"/>
    </location>
</feature>
<dbReference type="AlphaFoldDB" id="A0A1Y1HXK2"/>
<evidence type="ECO:0000313" key="2">
    <source>
        <dbReference type="EMBL" id="GAQ83384.1"/>
    </source>
</evidence>
<reference evidence="2 3" key="1">
    <citation type="journal article" date="2014" name="Nat. Commun.">
        <title>Klebsormidium flaccidum genome reveals primary factors for plant terrestrial adaptation.</title>
        <authorList>
            <person name="Hori K."/>
            <person name="Maruyama F."/>
            <person name="Fujisawa T."/>
            <person name="Togashi T."/>
            <person name="Yamamoto N."/>
            <person name="Seo M."/>
            <person name="Sato S."/>
            <person name="Yamada T."/>
            <person name="Mori H."/>
            <person name="Tajima N."/>
            <person name="Moriyama T."/>
            <person name="Ikeuchi M."/>
            <person name="Watanabe M."/>
            <person name="Wada H."/>
            <person name="Kobayashi K."/>
            <person name="Saito M."/>
            <person name="Masuda T."/>
            <person name="Sasaki-Sekimoto Y."/>
            <person name="Mashiguchi K."/>
            <person name="Awai K."/>
            <person name="Shimojima M."/>
            <person name="Masuda S."/>
            <person name="Iwai M."/>
            <person name="Nobusawa T."/>
            <person name="Narise T."/>
            <person name="Kondo S."/>
            <person name="Saito H."/>
            <person name="Sato R."/>
            <person name="Murakawa M."/>
            <person name="Ihara Y."/>
            <person name="Oshima-Yamada Y."/>
            <person name="Ohtaka K."/>
            <person name="Satoh M."/>
            <person name="Sonobe K."/>
            <person name="Ishii M."/>
            <person name="Ohtani R."/>
            <person name="Kanamori-Sato M."/>
            <person name="Honoki R."/>
            <person name="Miyazaki D."/>
            <person name="Mochizuki H."/>
            <person name="Umetsu J."/>
            <person name="Higashi K."/>
            <person name="Shibata D."/>
            <person name="Kamiya Y."/>
            <person name="Sato N."/>
            <person name="Nakamura Y."/>
            <person name="Tabata S."/>
            <person name="Ida S."/>
            <person name="Kurokawa K."/>
            <person name="Ohta H."/>
        </authorList>
    </citation>
    <scope>NUCLEOTIDE SEQUENCE [LARGE SCALE GENOMIC DNA]</scope>
    <source>
        <strain evidence="2 3">NIES-2285</strain>
    </source>
</reference>
<feature type="compositionally biased region" description="Basic and acidic residues" evidence="1">
    <location>
        <begin position="8"/>
        <end position="27"/>
    </location>
</feature>
<dbReference type="EMBL" id="DF237095">
    <property type="protein sequence ID" value="GAQ83384.1"/>
    <property type="molecule type" value="Genomic_DNA"/>
</dbReference>
<feature type="region of interest" description="Disordered" evidence="1">
    <location>
        <begin position="244"/>
        <end position="308"/>
    </location>
</feature>
<evidence type="ECO:0000313" key="3">
    <source>
        <dbReference type="Proteomes" id="UP000054558"/>
    </source>
</evidence>
<gene>
    <name evidence="2" type="ORF">KFL_001460095</name>
</gene>